<dbReference type="OrthoDB" id="49658at2759"/>
<sequence length="111" mass="12385">MAIKNPEEDFPLVLDNGECVPNTTMVKRIKEMSDGELIDHPGIYRSIKKFRMKKDGTVTAAGVVAKEAERFGRFMGRNMAKLKNKAEADGFAPMDMIVHVKETKKGANTKN</sequence>
<dbReference type="EMBL" id="AGNL01037525">
    <property type="protein sequence ID" value="EJK53568.1"/>
    <property type="molecule type" value="Genomic_DNA"/>
</dbReference>
<organism evidence="1 2">
    <name type="scientific">Thalassiosira oceanica</name>
    <name type="common">Marine diatom</name>
    <dbReference type="NCBI Taxonomy" id="159749"/>
    <lineage>
        <taxon>Eukaryota</taxon>
        <taxon>Sar</taxon>
        <taxon>Stramenopiles</taxon>
        <taxon>Ochrophyta</taxon>
        <taxon>Bacillariophyta</taxon>
        <taxon>Coscinodiscophyceae</taxon>
        <taxon>Thalassiosirophycidae</taxon>
        <taxon>Thalassiosirales</taxon>
        <taxon>Thalassiosiraceae</taxon>
        <taxon>Thalassiosira</taxon>
    </lineage>
</organism>
<dbReference type="Proteomes" id="UP000266841">
    <property type="component" value="Unassembled WGS sequence"/>
</dbReference>
<comment type="caution">
    <text evidence="1">The sequence shown here is derived from an EMBL/GenBank/DDBJ whole genome shotgun (WGS) entry which is preliminary data.</text>
</comment>
<dbReference type="AlphaFoldDB" id="K0RIM7"/>
<keyword evidence="2" id="KW-1185">Reference proteome</keyword>
<protein>
    <submittedName>
        <fullName evidence="1">Uncharacterized protein</fullName>
    </submittedName>
</protein>
<accession>K0RIM7</accession>
<name>K0RIM7_THAOC</name>
<evidence type="ECO:0000313" key="2">
    <source>
        <dbReference type="Proteomes" id="UP000266841"/>
    </source>
</evidence>
<reference evidence="1 2" key="1">
    <citation type="journal article" date="2012" name="Genome Biol.">
        <title>Genome and low-iron response of an oceanic diatom adapted to chronic iron limitation.</title>
        <authorList>
            <person name="Lommer M."/>
            <person name="Specht M."/>
            <person name="Roy A.S."/>
            <person name="Kraemer L."/>
            <person name="Andreson R."/>
            <person name="Gutowska M.A."/>
            <person name="Wolf J."/>
            <person name="Bergner S.V."/>
            <person name="Schilhabel M.B."/>
            <person name="Klostermeier U.C."/>
            <person name="Beiko R.G."/>
            <person name="Rosenstiel P."/>
            <person name="Hippler M."/>
            <person name="Laroche J."/>
        </authorList>
    </citation>
    <scope>NUCLEOTIDE SEQUENCE [LARGE SCALE GENOMIC DNA]</scope>
    <source>
        <strain evidence="1 2">CCMP1005</strain>
    </source>
</reference>
<proteinExistence type="predicted"/>
<evidence type="ECO:0000313" key="1">
    <source>
        <dbReference type="EMBL" id="EJK53568.1"/>
    </source>
</evidence>
<feature type="non-terminal residue" evidence="1">
    <location>
        <position position="111"/>
    </location>
</feature>
<gene>
    <name evidence="1" type="ORF">THAOC_26970</name>
</gene>